<evidence type="ECO:0000256" key="3">
    <source>
        <dbReference type="ARBA" id="ARBA00022679"/>
    </source>
</evidence>
<evidence type="ECO:0000256" key="5">
    <source>
        <dbReference type="ARBA" id="ARBA00022777"/>
    </source>
</evidence>
<keyword evidence="5" id="KW-0418">Kinase</keyword>
<dbReference type="Gene3D" id="3.30.200.20">
    <property type="entry name" value="Phosphorylase Kinase, domain 1"/>
    <property type="match status" value="1"/>
</dbReference>
<evidence type="ECO:0000256" key="2">
    <source>
        <dbReference type="ARBA" id="ARBA00022527"/>
    </source>
</evidence>
<keyword evidence="3" id="KW-0808">Transferase</keyword>
<feature type="compositionally biased region" description="Polar residues" evidence="8">
    <location>
        <begin position="83"/>
        <end position="108"/>
    </location>
</feature>
<dbReference type="PANTHER" id="PTHR24058:SF22">
    <property type="entry name" value="DUAL SPECIFICITY TYROSINE-PHOSPHORYLATION-REGULATED KINASE 4"/>
    <property type="match status" value="1"/>
</dbReference>
<dbReference type="Proteomes" id="UP001497600">
    <property type="component" value="Chromosome E"/>
</dbReference>
<keyword evidence="4 7" id="KW-0547">Nucleotide-binding</keyword>
<dbReference type="PROSITE" id="PS50011">
    <property type="entry name" value="PROTEIN_KINASE_DOM"/>
    <property type="match status" value="1"/>
</dbReference>
<evidence type="ECO:0000256" key="4">
    <source>
        <dbReference type="ARBA" id="ARBA00022741"/>
    </source>
</evidence>
<keyword evidence="6 7" id="KW-0067">ATP-binding</keyword>
<dbReference type="InterPro" id="IPR050494">
    <property type="entry name" value="Ser_Thr_dual-spec_kinase"/>
</dbReference>
<dbReference type="SUPFAM" id="SSF56112">
    <property type="entry name" value="Protein kinase-like (PK-like)"/>
    <property type="match status" value="1"/>
</dbReference>
<dbReference type="EMBL" id="OZ004257">
    <property type="protein sequence ID" value="CAK7907119.1"/>
    <property type="molecule type" value="Genomic_DNA"/>
</dbReference>
<dbReference type="PROSITE" id="PS00107">
    <property type="entry name" value="PROTEIN_KINASE_ATP"/>
    <property type="match status" value="1"/>
</dbReference>
<evidence type="ECO:0000313" key="10">
    <source>
        <dbReference type="EMBL" id="CAK7907119.1"/>
    </source>
</evidence>
<dbReference type="InterPro" id="IPR011009">
    <property type="entry name" value="Kinase-like_dom_sf"/>
</dbReference>
<reference evidence="10 11" key="1">
    <citation type="submission" date="2024-01" db="EMBL/GenBank/DDBJ databases">
        <authorList>
            <consortium name="Genoscope - CEA"/>
            <person name="William W."/>
        </authorList>
    </citation>
    <scope>NUCLEOTIDE SEQUENCE [LARGE SCALE GENOMIC DNA]</scope>
    <source>
        <strain evidence="10 11">29B2s-10</strain>
    </source>
</reference>
<dbReference type="SMART" id="SM00220">
    <property type="entry name" value="S_TKc"/>
    <property type="match status" value="1"/>
</dbReference>
<organism evidence="10 11">
    <name type="scientific">[Candida] anglica</name>
    <dbReference type="NCBI Taxonomy" id="148631"/>
    <lineage>
        <taxon>Eukaryota</taxon>
        <taxon>Fungi</taxon>
        <taxon>Dikarya</taxon>
        <taxon>Ascomycota</taxon>
        <taxon>Saccharomycotina</taxon>
        <taxon>Pichiomycetes</taxon>
        <taxon>Debaryomycetaceae</taxon>
        <taxon>Kurtzmaniella</taxon>
    </lineage>
</organism>
<sequence length="837" mass="94232">MGGGPLHLSPNFEARFSRIDIAPNDIQKGMEASPRSPTTRSPKKKYPQHIFPGGTGVGAVPLTPACSPNLSTARRAESRHKNNTQVSPSSRQIDGTTPKTPVNQSRSLLQVPPLKTRSISVNKQLLPPKRAISYPMSQAIGVDPTTTRPDYQFSFMRGTSSSAKKKVSPTPIEATSPTQGRTTNVKNKDIHTIPSNNTSTSNRRNDVKRLDYTMKRRPSGKPATRPRRINSYVGPPSVKPEPTATSNYSYDSFKFTPKSSGRRTVSSQPSEPPINRTFRGATRNTSQPLSLNSDDVYSRLYNNSYKRKVSSTKNNIIPNAAPTANSMVQPTIKDIESDNRLKKVQNLKELYNIIYERDPSVFQATDSQNLEVNDPIQPHEVIGDSTDGGSSLTIYERGEIIRRKDIYYFLGKGQRTEGHHDPRDINIKNYDENFGFDDKNGNYLVVPHDHINYRYEIINVLGNGSFGNVVKCKDHKYNNSNKYAAVKIIKSELNWSLQAVYEIKMLKHLNEAFRKKCHNEDIQNFPILAYYDHFHFRGHMCIVTEVLSLNLFSLIEMTSYRGFSLDIIKHFSSSILKGLEFIHKENIIHCDIKPENIMIKVPSNFNPNDSIDRTVLVKIIDFGSSCFSNEISYSYIQSRYYRAPEVVLGAKYTEKIDLWSFGCVIAELFTGTPLLPGKNELEQIGLMLELFGAPNSSLILNYRSKLLKSIEEQKSASKVVDPAAAPTSSYGPRVDEKSIKKTLLYSLFDMGGKINLQFLNLRLQAVRNHNSSVSGPNSSKRFIKLNSKILDVLLKVSTANENKKDIQNFLIFLQSIFQWDPASRPSTTHLLASVFLE</sequence>
<evidence type="ECO:0000256" key="8">
    <source>
        <dbReference type="SAM" id="MobiDB-lite"/>
    </source>
</evidence>
<gene>
    <name evidence="10" type="ORF">CAAN4_E04016</name>
</gene>
<feature type="compositionally biased region" description="Basic and acidic residues" evidence="8">
    <location>
        <begin position="203"/>
        <end position="214"/>
    </location>
</feature>
<evidence type="ECO:0000256" key="7">
    <source>
        <dbReference type="PROSITE-ProRule" id="PRU10141"/>
    </source>
</evidence>
<feature type="domain" description="Protein kinase" evidence="9">
    <location>
        <begin position="455"/>
        <end position="836"/>
    </location>
</feature>
<feature type="binding site" evidence="7">
    <location>
        <position position="487"/>
    </location>
    <ligand>
        <name>ATP</name>
        <dbReference type="ChEBI" id="CHEBI:30616"/>
    </ligand>
</feature>
<evidence type="ECO:0000256" key="6">
    <source>
        <dbReference type="ARBA" id="ARBA00022840"/>
    </source>
</evidence>
<feature type="compositionally biased region" description="Polar residues" evidence="8">
    <location>
        <begin position="173"/>
        <end position="185"/>
    </location>
</feature>
<dbReference type="PROSITE" id="PS00108">
    <property type="entry name" value="PROTEIN_KINASE_ST"/>
    <property type="match status" value="1"/>
</dbReference>
<dbReference type="PANTHER" id="PTHR24058">
    <property type="entry name" value="DUAL SPECIFICITY PROTEIN KINASE"/>
    <property type="match status" value="1"/>
</dbReference>
<feature type="region of interest" description="Disordered" evidence="8">
    <location>
        <begin position="158"/>
        <end position="291"/>
    </location>
</feature>
<feature type="region of interest" description="Disordered" evidence="8">
    <location>
        <begin position="24"/>
        <end position="109"/>
    </location>
</feature>
<keyword evidence="11" id="KW-1185">Reference proteome</keyword>
<dbReference type="Gene3D" id="1.10.510.10">
    <property type="entry name" value="Transferase(Phosphotransferase) domain 1"/>
    <property type="match status" value="1"/>
</dbReference>
<feature type="compositionally biased region" description="Basic residues" evidence="8">
    <location>
        <begin position="215"/>
        <end position="228"/>
    </location>
</feature>
<dbReference type="Pfam" id="PF00069">
    <property type="entry name" value="Pkinase"/>
    <property type="match status" value="1"/>
</dbReference>
<proteinExistence type="inferred from homology"/>
<dbReference type="InterPro" id="IPR017441">
    <property type="entry name" value="Protein_kinase_ATP_BS"/>
</dbReference>
<feature type="compositionally biased region" description="Polar residues" evidence="8">
    <location>
        <begin position="282"/>
        <end position="291"/>
    </location>
</feature>
<feature type="compositionally biased region" description="Polar residues" evidence="8">
    <location>
        <begin position="257"/>
        <end position="269"/>
    </location>
</feature>
<evidence type="ECO:0000256" key="1">
    <source>
        <dbReference type="ARBA" id="ARBA00008867"/>
    </source>
</evidence>
<evidence type="ECO:0000259" key="9">
    <source>
        <dbReference type="PROSITE" id="PS50011"/>
    </source>
</evidence>
<protein>
    <recommendedName>
        <fullName evidence="9">Protein kinase domain-containing protein</fullName>
    </recommendedName>
</protein>
<dbReference type="InterPro" id="IPR008271">
    <property type="entry name" value="Ser/Thr_kinase_AS"/>
</dbReference>
<accession>A0ABP0EE11</accession>
<dbReference type="InterPro" id="IPR000719">
    <property type="entry name" value="Prot_kinase_dom"/>
</dbReference>
<name>A0ABP0EE11_9ASCO</name>
<evidence type="ECO:0000313" key="11">
    <source>
        <dbReference type="Proteomes" id="UP001497600"/>
    </source>
</evidence>
<keyword evidence="2" id="KW-0723">Serine/threonine-protein kinase</keyword>
<comment type="similarity">
    <text evidence="1">Belongs to the protein kinase superfamily. CMGC Ser/Thr protein kinase family. MNB/DYRK subfamily.</text>
</comment>